<dbReference type="InterPro" id="IPR036265">
    <property type="entry name" value="HIT-like_sf"/>
</dbReference>
<dbReference type="NCBIfam" id="TIGR00209">
    <property type="entry name" value="galT_1"/>
    <property type="match status" value="1"/>
</dbReference>
<comment type="similarity">
    <text evidence="3 15">Belongs to the galactose-1-phosphate uridylyltransferase type 1 family.</text>
</comment>
<dbReference type="InterPro" id="IPR001937">
    <property type="entry name" value="GalP_UDPtransf1"/>
</dbReference>
<feature type="compositionally biased region" description="Basic and acidic residues" evidence="16">
    <location>
        <begin position="22"/>
        <end position="33"/>
    </location>
</feature>
<dbReference type="EMBL" id="JACHMN010000002">
    <property type="protein sequence ID" value="MBB5871593.1"/>
    <property type="molecule type" value="Genomic_DNA"/>
</dbReference>
<evidence type="ECO:0000256" key="2">
    <source>
        <dbReference type="ARBA" id="ARBA00004947"/>
    </source>
</evidence>
<evidence type="ECO:0000256" key="7">
    <source>
        <dbReference type="ARBA" id="ARBA00022695"/>
    </source>
</evidence>
<dbReference type="InterPro" id="IPR005850">
    <property type="entry name" value="GalP_Utransf_C"/>
</dbReference>
<keyword evidence="20" id="KW-1185">Reference proteome</keyword>
<evidence type="ECO:0000256" key="14">
    <source>
        <dbReference type="PIRSR" id="PIRSR000808-3"/>
    </source>
</evidence>
<dbReference type="PANTHER" id="PTHR11943">
    <property type="entry name" value="GALACTOSE-1-PHOSPHATE URIDYLYLTRANSFERASE"/>
    <property type="match status" value="1"/>
</dbReference>
<evidence type="ECO:0000256" key="12">
    <source>
        <dbReference type="NCBIfam" id="TIGR00209"/>
    </source>
</evidence>
<dbReference type="GO" id="GO:0033499">
    <property type="term" value="P:galactose catabolic process via UDP-galactose, Leloir pathway"/>
    <property type="evidence" value="ECO:0007669"/>
    <property type="project" value="TreeGrafter"/>
</dbReference>
<keyword evidence="10 15" id="KW-0299">Galactose metabolism</keyword>
<dbReference type="Gene3D" id="3.30.428.10">
    <property type="entry name" value="HIT-like"/>
    <property type="match status" value="2"/>
</dbReference>
<feature type="binding site" evidence="14">
    <location>
        <position position="73"/>
    </location>
    <ligand>
        <name>Zn(2+)</name>
        <dbReference type="ChEBI" id="CHEBI:29105"/>
    </ligand>
</feature>
<dbReference type="Proteomes" id="UP000587527">
    <property type="component" value="Unassembled WGS sequence"/>
</dbReference>
<feature type="domain" description="Galactose-1-phosphate uridyl transferase C-terminal" evidence="18">
    <location>
        <begin position="212"/>
        <end position="319"/>
    </location>
</feature>
<comment type="caution">
    <text evidence="19">The sequence shown here is derived from an EMBL/GenBank/DDBJ whole genome shotgun (WGS) entry which is preliminary data.</text>
</comment>
<gene>
    <name evidence="19" type="ORF">F4553_004972</name>
</gene>
<dbReference type="InterPro" id="IPR019779">
    <property type="entry name" value="GalP_UDPtransf1_His-AS"/>
</dbReference>
<feature type="binding site" evidence="14">
    <location>
        <position position="186"/>
    </location>
    <ligand>
        <name>Zn(2+)</name>
        <dbReference type="ChEBI" id="CHEBI:29105"/>
    </ligand>
</feature>
<evidence type="ECO:0000259" key="17">
    <source>
        <dbReference type="Pfam" id="PF01087"/>
    </source>
</evidence>
<evidence type="ECO:0000256" key="11">
    <source>
        <dbReference type="ARBA" id="ARBA00023277"/>
    </source>
</evidence>
<evidence type="ECO:0000259" key="18">
    <source>
        <dbReference type="Pfam" id="PF02744"/>
    </source>
</evidence>
<evidence type="ECO:0000256" key="8">
    <source>
        <dbReference type="ARBA" id="ARBA00022723"/>
    </source>
</evidence>
<comment type="cofactor">
    <cofactor evidence="14">
        <name>Zn(2+)</name>
        <dbReference type="ChEBI" id="CHEBI:29105"/>
    </cofactor>
    <text evidence="14">Binds 1 zinc ion per subunit.</text>
</comment>
<evidence type="ECO:0000256" key="3">
    <source>
        <dbReference type="ARBA" id="ARBA00010951"/>
    </source>
</evidence>
<keyword evidence="6 15" id="KW-0808">Transferase</keyword>
<dbReference type="Pfam" id="PF01087">
    <property type="entry name" value="GalP_UDP_transf"/>
    <property type="match status" value="1"/>
</dbReference>
<organism evidence="19 20">
    <name type="scientific">Allocatelliglobosispora scoriae</name>
    <dbReference type="NCBI Taxonomy" id="643052"/>
    <lineage>
        <taxon>Bacteria</taxon>
        <taxon>Bacillati</taxon>
        <taxon>Actinomycetota</taxon>
        <taxon>Actinomycetes</taxon>
        <taxon>Micromonosporales</taxon>
        <taxon>Micromonosporaceae</taxon>
        <taxon>Allocatelliglobosispora</taxon>
    </lineage>
</organism>
<dbReference type="GO" id="GO:0008270">
    <property type="term" value="F:zinc ion binding"/>
    <property type="evidence" value="ECO:0007669"/>
    <property type="project" value="InterPro"/>
</dbReference>
<keyword evidence="7 15" id="KW-0548">Nucleotidyltransferase</keyword>
<protein>
    <recommendedName>
        <fullName evidence="5 12">Galactose-1-phosphate uridylyltransferase</fullName>
        <ecNumber evidence="4 12">2.7.7.12</ecNumber>
    </recommendedName>
</protein>
<feature type="binding site" evidence="14">
    <location>
        <position position="70"/>
    </location>
    <ligand>
        <name>Zn(2+)</name>
        <dbReference type="ChEBI" id="CHEBI:29105"/>
    </ligand>
</feature>
<evidence type="ECO:0000256" key="15">
    <source>
        <dbReference type="RuleBase" id="RU000506"/>
    </source>
</evidence>
<evidence type="ECO:0000313" key="20">
    <source>
        <dbReference type="Proteomes" id="UP000587527"/>
    </source>
</evidence>
<dbReference type="PROSITE" id="PS00117">
    <property type="entry name" value="GAL_P_UDP_TRANSF_I"/>
    <property type="match status" value="1"/>
</dbReference>
<dbReference type="InterPro" id="IPR005849">
    <property type="entry name" value="GalP_Utransf_N"/>
</dbReference>
<comment type="catalytic activity">
    <reaction evidence="1 15">
        <text>alpha-D-galactose 1-phosphate + UDP-alpha-D-glucose = alpha-D-glucose 1-phosphate + UDP-alpha-D-galactose</text>
        <dbReference type="Rhea" id="RHEA:13989"/>
        <dbReference type="ChEBI" id="CHEBI:58336"/>
        <dbReference type="ChEBI" id="CHEBI:58601"/>
        <dbReference type="ChEBI" id="CHEBI:58885"/>
        <dbReference type="ChEBI" id="CHEBI:66914"/>
        <dbReference type="EC" id="2.7.7.12"/>
    </reaction>
</comment>
<dbReference type="GO" id="GO:0008108">
    <property type="term" value="F:UDP-glucose:hexose-1-phosphate uridylyltransferase activity"/>
    <property type="evidence" value="ECO:0007669"/>
    <property type="project" value="UniProtKB-UniRule"/>
</dbReference>
<evidence type="ECO:0000256" key="4">
    <source>
        <dbReference type="ARBA" id="ARBA00012384"/>
    </source>
</evidence>
<comment type="pathway">
    <text evidence="2 15">Carbohydrate metabolism; galactose metabolism.</text>
</comment>
<dbReference type="EC" id="2.7.7.12" evidence="4 12"/>
<reference evidence="19 20" key="1">
    <citation type="submission" date="2020-08" db="EMBL/GenBank/DDBJ databases">
        <title>Sequencing the genomes of 1000 actinobacteria strains.</title>
        <authorList>
            <person name="Klenk H.-P."/>
        </authorList>
    </citation>
    <scope>NUCLEOTIDE SEQUENCE [LARGE SCALE GENOMIC DNA]</scope>
    <source>
        <strain evidence="19 20">DSM 45362</strain>
    </source>
</reference>
<evidence type="ECO:0000256" key="10">
    <source>
        <dbReference type="ARBA" id="ARBA00023144"/>
    </source>
</evidence>
<sequence length="360" mass="39938">MKLQPGRLADGREITYFDESDDAVRNPLDRRELPPPPHPSELRFDPLTEEWVAIAGHRQSRTFLPPSSECPLCPSTEDRLTEIPADDYDVAIFENRFPSFATAADAGGFTVDETAYPVVRPGDGRCEVVCFTPDHDASFAALDEKRVRTVLSALAVRTAELSAMPGVEQVFCFENRGVEIGVTLHHPHGQIYAYPYVTPRTTQHLAAARRHRERTGRILYADVLAAERAAGIRVIESNEHWTSFVPAAARWPYEIHVAPHRQVPDVAALTEAERDACAPLWLSTLRRLDGLFGQPMPYIAAWHQAPVRIDRDLGYLHLQIFSIRRAPGKLKYLAGSESAMGAFVNDIAPEDSAAALRAAG</sequence>
<proteinExistence type="inferred from homology"/>
<keyword evidence="8 14" id="KW-0479">Metal-binding</keyword>
<dbReference type="RefSeq" id="WP_184839766.1">
    <property type="nucleotide sequence ID" value="NZ_JACHMN010000002.1"/>
</dbReference>
<dbReference type="Pfam" id="PF02744">
    <property type="entry name" value="GalP_UDP_tr_C"/>
    <property type="match status" value="1"/>
</dbReference>
<dbReference type="PIRSF" id="PIRSF000808">
    <property type="entry name" value="GalT"/>
    <property type="match status" value="1"/>
</dbReference>
<name>A0A841BXD9_9ACTN</name>
<feature type="region of interest" description="Disordered" evidence="16">
    <location>
        <begin position="1"/>
        <end position="43"/>
    </location>
</feature>
<keyword evidence="11 15" id="KW-0119">Carbohydrate metabolism</keyword>
<dbReference type="UniPathway" id="UPA00214"/>
<dbReference type="AlphaFoldDB" id="A0A841BXD9"/>
<dbReference type="SUPFAM" id="SSF54197">
    <property type="entry name" value="HIT-like"/>
    <property type="match status" value="2"/>
</dbReference>
<evidence type="ECO:0000256" key="6">
    <source>
        <dbReference type="ARBA" id="ARBA00022679"/>
    </source>
</evidence>
<accession>A0A841BXD9</accession>
<feature type="domain" description="Galactose-1-phosphate uridyl transferase N-terminal" evidence="17">
    <location>
        <begin position="40"/>
        <end position="197"/>
    </location>
</feature>
<keyword evidence="9 14" id="KW-0862">Zinc</keyword>
<evidence type="ECO:0000256" key="5">
    <source>
        <dbReference type="ARBA" id="ARBA00016340"/>
    </source>
</evidence>
<evidence type="ECO:0000256" key="16">
    <source>
        <dbReference type="SAM" id="MobiDB-lite"/>
    </source>
</evidence>
<dbReference type="PANTHER" id="PTHR11943:SF1">
    <property type="entry name" value="GALACTOSE-1-PHOSPHATE URIDYLYLTRANSFERASE"/>
    <property type="match status" value="1"/>
</dbReference>
<dbReference type="GO" id="GO:0005737">
    <property type="term" value="C:cytoplasm"/>
    <property type="evidence" value="ECO:0007669"/>
    <property type="project" value="TreeGrafter"/>
</dbReference>
<feature type="active site" description="Tele-UMP-histidine intermediate" evidence="13">
    <location>
        <position position="188"/>
    </location>
</feature>
<evidence type="ECO:0000256" key="9">
    <source>
        <dbReference type="ARBA" id="ARBA00022833"/>
    </source>
</evidence>
<evidence type="ECO:0000313" key="19">
    <source>
        <dbReference type="EMBL" id="MBB5871593.1"/>
    </source>
</evidence>
<evidence type="ECO:0000256" key="1">
    <source>
        <dbReference type="ARBA" id="ARBA00001107"/>
    </source>
</evidence>
<feature type="binding site" evidence="14">
    <location>
        <position position="135"/>
    </location>
    <ligand>
        <name>Zn(2+)</name>
        <dbReference type="ChEBI" id="CHEBI:29105"/>
    </ligand>
</feature>
<evidence type="ECO:0000256" key="13">
    <source>
        <dbReference type="PIRSR" id="PIRSR000808-1"/>
    </source>
</evidence>